<proteinExistence type="predicted"/>
<dbReference type="EMBL" id="VSRR010031455">
    <property type="protein sequence ID" value="MPC70619.1"/>
    <property type="molecule type" value="Genomic_DNA"/>
</dbReference>
<keyword evidence="2" id="KW-1185">Reference proteome</keyword>
<dbReference type="Proteomes" id="UP000324222">
    <property type="component" value="Unassembled WGS sequence"/>
</dbReference>
<gene>
    <name evidence="1" type="ORF">E2C01_064873</name>
</gene>
<sequence length="102" mass="12037">MERLGILTHDHHSSITALGRRVMHLPSPHFFKVLVSTSVTEWFLLELWKAMEEVIEYLMEMWGLHATPPYVDTCGDLMMFVSKLVELQEQRVSRLRKEEFGY</sequence>
<dbReference type="OrthoDB" id="5600252at2759"/>
<organism evidence="1 2">
    <name type="scientific">Portunus trituberculatus</name>
    <name type="common">Swimming crab</name>
    <name type="synonym">Neptunus trituberculatus</name>
    <dbReference type="NCBI Taxonomy" id="210409"/>
    <lineage>
        <taxon>Eukaryota</taxon>
        <taxon>Metazoa</taxon>
        <taxon>Ecdysozoa</taxon>
        <taxon>Arthropoda</taxon>
        <taxon>Crustacea</taxon>
        <taxon>Multicrustacea</taxon>
        <taxon>Malacostraca</taxon>
        <taxon>Eumalacostraca</taxon>
        <taxon>Eucarida</taxon>
        <taxon>Decapoda</taxon>
        <taxon>Pleocyemata</taxon>
        <taxon>Brachyura</taxon>
        <taxon>Eubrachyura</taxon>
        <taxon>Portunoidea</taxon>
        <taxon>Portunidae</taxon>
        <taxon>Portuninae</taxon>
        <taxon>Portunus</taxon>
    </lineage>
</organism>
<accession>A0A5B7HLJ2</accession>
<comment type="caution">
    <text evidence="1">The sequence shown here is derived from an EMBL/GenBank/DDBJ whole genome shotgun (WGS) entry which is preliminary data.</text>
</comment>
<evidence type="ECO:0000313" key="2">
    <source>
        <dbReference type="Proteomes" id="UP000324222"/>
    </source>
</evidence>
<name>A0A5B7HLJ2_PORTR</name>
<reference evidence="1 2" key="1">
    <citation type="submission" date="2019-05" db="EMBL/GenBank/DDBJ databases">
        <title>Another draft genome of Portunus trituberculatus and its Hox gene families provides insights of decapod evolution.</title>
        <authorList>
            <person name="Jeong J.-H."/>
            <person name="Song I."/>
            <person name="Kim S."/>
            <person name="Choi T."/>
            <person name="Kim D."/>
            <person name="Ryu S."/>
            <person name="Kim W."/>
        </authorList>
    </citation>
    <scope>NUCLEOTIDE SEQUENCE [LARGE SCALE GENOMIC DNA]</scope>
    <source>
        <tissue evidence="1">Muscle</tissue>
    </source>
</reference>
<evidence type="ECO:0000313" key="1">
    <source>
        <dbReference type="EMBL" id="MPC70619.1"/>
    </source>
</evidence>
<protein>
    <submittedName>
        <fullName evidence="1">Uncharacterized protein</fullName>
    </submittedName>
</protein>
<dbReference type="AlphaFoldDB" id="A0A5B7HLJ2"/>